<evidence type="ECO:0000313" key="2">
    <source>
        <dbReference type="Proteomes" id="UP000299102"/>
    </source>
</evidence>
<protein>
    <submittedName>
        <fullName evidence="1">Uncharacterized protein</fullName>
    </submittedName>
</protein>
<organism evidence="1 2">
    <name type="scientific">Eumeta variegata</name>
    <name type="common">Bagworm moth</name>
    <name type="synonym">Eumeta japonica</name>
    <dbReference type="NCBI Taxonomy" id="151549"/>
    <lineage>
        <taxon>Eukaryota</taxon>
        <taxon>Metazoa</taxon>
        <taxon>Ecdysozoa</taxon>
        <taxon>Arthropoda</taxon>
        <taxon>Hexapoda</taxon>
        <taxon>Insecta</taxon>
        <taxon>Pterygota</taxon>
        <taxon>Neoptera</taxon>
        <taxon>Endopterygota</taxon>
        <taxon>Lepidoptera</taxon>
        <taxon>Glossata</taxon>
        <taxon>Ditrysia</taxon>
        <taxon>Tineoidea</taxon>
        <taxon>Psychidae</taxon>
        <taxon>Oiketicinae</taxon>
        <taxon>Eumeta</taxon>
    </lineage>
</organism>
<dbReference type="AlphaFoldDB" id="A0A4C1YKY2"/>
<proteinExistence type="predicted"/>
<gene>
    <name evidence="1" type="ORF">EVAR_58823_1</name>
</gene>
<name>A0A4C1YKY2_EUMVA</name>
<evidence type="ECO:0000313" key="1">
    <source>
        <dbReference type="EMBL" id="GBP75730.1"/>
    </source>
</evidence>
<accession>A0A4C1YKY2</accession>
<reference evidence="1 2" key="1">
    <citation type="journal article" date="2019" name="Commun. Biol.">
        <title>The bagworm genome reveals a unique fibroin gene that provides high tensile strength.</title>
        <authorList>
            <person name="Kono N."/>
            <person name="Nakamura H."/>
            <person name="Ohtoshi R."/>
            <person name="Tomita M."/>
            <person name="Numata K."/>
            <person name="Arakawa K."/>
        </authorList>
    </citation>
    <scope>NUCLEOTIDE SEQUENCE [LARGE SCALE GENOMIC DNA]</scope>
</reference>
<keyword evidence="2" id="KW-1185">Reference proteome</keyword>
<dbReference type="Proteomes" id="UP000299102">
    <property type="component" value="Unassembled WGS sequence"/>
</dbReference>
<comment type="caution">
    <text evidence="1">The sequence shown here is derived from an EMBL/GenBank/DDBJ whole genome shotgun (WGS) entry which is preliminary data.</text>
</comment>
<sequence length="92" mass="10774">MVRNQRYFVNYIVDQLIYRSIQLFWMETASRTRIESGATLHWYSSALSSLLATFRPPYERRNAPDGYHVARKPYIVSLGRNRLVSEGKAAFD</sequence>
<dbReference type="EMBL" id="BGZK01001259">
    <property type="protein sequence ID" value="GBP75730.1"/>
    <property type="molecule type" value="Genomic_DNA"/>
</dbReference>